<dbReference type="Pfam" id="PF05517">
    <property type="entry name" value="p25-alpha"/>
    <property type="match status" value="2"/>
</dbReference>
<dbReference type="InterPro" id="IPR011992">
    <property type="entry name" value="EF-hand-dom_pair"/>
</dbReference>
<comment type="similarity">
    <text evidence="1">Belongs to the TPPP family.</text>
</comment>
<dbReference type="PANTHER" id="PTHR12932:SF9">
    <property type="entry name" value="TUBULIN POLYMERIZATION-PROMOTING PROTEIN HOMOLOG"/>
    <property type="match status" value="1"/>
</dbReference>
<dbReference type="GO" id="GO:0001578">
    <property type="term" value="P:microtubule bundle formation"/>
    <property type="evidence" value="ECO:0007669"/>
    <property type="project" value="TreeGrafter"/>
</dbReference>
<dbReference type="Gene3D" id="1.10.238.10">
    <property type="entry name" value="EF-hand"/>
    <property type="match status" value="3"/>
</dbReference>
<dbReference type="InterPro" id="IPR008907">
    <property type="entry name" value="TPP/p25"/>
</dbReference>
<dbReference type="InterPro" id="IPR002048">
    <property type="entry name" value="EF_hand_dom"/>
</dbReference>
<feature type="region of interest" description="Disordered" evidence="3">
    <location>
        <begin position="496"/>
        <end position="557"/>
    </location>
</feature>
<dbReference type="InterPro" id="IPR018247">
    <property type="entry name" value="EF_Hand_1_Ca_BS"/>
</dbReference>
<evidence type="ECO:0000313" key="6">
    <source>
        <dbReference type="Proteomes" id="UP000247498"/>
    </source>
</evidence>
<dbReference type="OrthoDB" id="548799at2759"/>
<organism evidence="5 6">
    <name type="scientific">Raphidocelis subcapitata</name>
    <dbReference type="NCBI Taxonomy" id="307507"/>
    <lineage>
        <taxon>Eukaryota</taxon>
        <taxon>Viridiplantae</taxon>
        <taxon>Chlorophyta</taxon>
        <taxon>core chlorophytes</taxon>
        <taxon>Chlorophyceae</taxon>
        <taxon>CS clade</taxon>
        <taxon>Sphaeropleales</taxon>
        <taxon>Selenastraceae</taxon>
        <taxon>Raphidocelis</taxon>
    </lineage>
</organism>
<dbReference type="GO" id="GO:0005874">
    <property type="term" value="C:microtubule"/>
    <property type="evidence" value="ECO:0007669"/>
    <property type="project" value="TreeGrafter"/>
</dbReference>
<feature type="domain" description="EF-hand" evidence="4">
    <location>
        <begin position="263"/>
        <end position="298"/>
    </location>
</feature>
<dbReference type="GO" id="GO:0015631">
    <property type="term" value="F:tubulin binding"/>
    <property type="evidence" value="ECO:0007669"/>
    <property type="project" value="InterPro"/>
</dbReference>
<proteinExistence type="inferred from homology"/>
<dbReference type="GO" id="GO:0046785">
    <property type="term" value="P:microtubule polymerization"/>
    <property type="evidence" value="ECO:0007669"/>
    <property type="project" value="InterPro"/>
</dbReference>
<feature type="compositionally biased region" description="Low complexity" evidence="3">
    <location>
        <begin position="496"/>
        <end position="505"/>
    </location>
</feature>
<dbReference type="SUPFAM" id="SSF47473">
    <property type="entry name" value="EF-hand"/>
    <property type="match status" value="3"/>
</dbReference>
<comment type="caution">
    <text evidence="5">The sequence shown here is derived from an EMBL/GenBank/DDBJ whole genome shotgun (WGS) entry which is preliminary data.</text>
</comment>
<keyword evidence="6" id="KW-1185">Reference proteome</keyword>
<protein>
    <recommendedName>
        <fullName evidence="4">EF-hand domain-containing protein</fullName>
    </recommendedName>
</protein>
<accession>A0A2V0NSI6</accession>
<dbReference type="Proteomes" id="UP000247498">
    <property type="component" value="Unassembled WGS sequence"/>
</dbReference>
<dbReference type="GO" id="GO:0032273">
    <property type="term" value="P:positive regulation of protein polymerization"/>
    <property type="evidence" value="ECO:0007669"/>
    <property type="project" value="TreeGrafter"/>
</dbReference>
<sequence>MFGVVPKSMRQHAAALTPLTHGAAEEQVEAFLASALGPRGGGGLQAVVEADEAAGQIFGAAFALEMLCGIATVNQPNCAKLGALGRDILLVLDAAGRKGTKINSAMLGALASCLDDCCALVDGFSQPGWLLRVACNEQMREEFATLHEAAEEILKSDGLAALPGGRPMPRADYQNLTKAVRRLLKQLGRGSVTAGVVAVRDPESVAAKELAGLLEVTPAQVAAEAVRVPESGLDIDTLYRSLLAGGPGFAGAMAGAGAEAGAARASNYADMFEWYDADKSGAIELPELHRVLADLGMLEGKTPREAAACAENHMRAADAAGAGKLGRDAFARWCGTLVMNKARQHLRFKMGLQAEEDLRNVFVAFSSFGCREEVREMDGKAFIKLARDTELLGGALTPTEVDLIFARVKSKGARRVGFEQFLTALSAVAEKKGVSFEAVVSQVLSAGGPIAHATKADNVRLHDDRSTYTGVYARGGPTAVDDVFSLASFLDRDRAAPGAAAPGSASKDRATPGRAAGAVRVQTPGSSRRASMAGGAATPLPGGGAASRRESAVGEEPANALREVFTSFAKFGIRDDARATPPAAAASGTLGSTPRPPAPARRFDTNAATPGSVGKGPATPGAVTMDGFRFAKLCREAGLVDGRKLTPTGVDLIFTKAKARGAKKIGFEEFSHALHMLAEAMGTEAASIAAAIEGCGGPAVGSATTPDAVRFYDDARRTPARQNC</sequence>
<reference evidence="5 6" key="1">
    <citation type="journal article" date="2018" name="Sci. Rep.">
        <title>Raphidocelis subcapitata (=Pseudokirchneriella subcapitata) provides an insight into genome evolution and environmental adaptations in the Sphaeropleales.</title>
        <authorList>
            <person name="Suzuki S."/>
            <person name="Yamaguchi H."/>
            <person name="Nakajima N."/>
            <person name="Kawachi M."/>
        </authorList>
    </citation>
    <scope>NUCLEOTIDE SEQUENCE [LARGE SCALE GENOMIC DNA]</scope>
    <source>
        <strain evidence="5 6">NIES-35</strain>
    </source>
</reference>
<dbReference type="AlphaFoldDB" id="A0A2V0NSI6"/>
<keyword evidence="2" id="KW-0106">Calcium</keyword>
<evidence type="ECO:0000313" key="5">
    <source>
        <dbReference type="EMBL" id="GBF90596.1"/>
    </source>
</evidence>
<evidence type="ECO:0000256" key="3">
    <source>
        <dbReference type="SAM" id="MobiDB-lite"/>
    </source>
</evidence>
<evidence type="ECO:0000256" key="2">
    <source>
        <dbReference type="ARBA" id="ARBA00022837"/>
    </source>
</evidence>
<gene>
    <name evidence="5" type="ORF">Rsub_03168</name>
</gene>
<dbReference type="PROSITE" id="PS00018">
    <property type="entry name" value="EF_HAND_1"/>
    <property type="match status" value="1"/>
</dbReference>
<feature type="compositionally biased region" description="Low complexity" evidence="3">
    <location>
        <begin position="525"/>
        <end position="540"/>
    </location>
</feature>
<name>A0A2V0NSI6_9CHLO</name>
<dbReference type="EMBL" id="BDRX01000018">
    <property type="protein sequence ID" value="GBF90596.1"/>
    <property type="molecule type" value="Genomic_DNA"/>
</dbReference>
<evidence type="ECO:0000256" key="1">
    <source>
        <dbReference type="ARBA" id="ARBA00010994"/>
    </source>
</evidence>
<feature type="compositionally biased region" description="Low complexity" evidence="3">
    <location>
        <begin position="579"/>
        <end position="592"/>
    </location>
</feature>
<dbReference type="PROSITE" id="PS50222">
    <property type="entry name" value="EF_HAND_2"/>
    <property type="match status" value="1"/>
</dbReference>
<evidence type="ECO:0000259" key="4">
    <source>
        <dbReference type="PROSITE" id="PS50222"/>
    </source>
</evidence>
<dbReference type="PANTHER" id="PTHR12932">
    <property type="entry name" value="P25 ALPHA-RELATED"/>
    <property type="match status" value="1"/>
</dbReference>
<dbReference type="GO" id="GO:0005509">
    <property type="term" value="F:calcium ion binding"/>
    <property type="evidence" value="ECO:0007669"/>
    <property type="project" value="InterPro"/>
</dbReference>
<dbReference type="InParanoid" id="A0A2V0NSI6"/>
<feature type="region of interest" description="Disordered" evidence="3">
    <location>
        <begin position="579"/>
        <end position="620"/>
    </location>
</feature>